<reference evidence="2" key="1">
    <citation type="journal article" date="2023" name="Hortic. Res.">
        <title>A chromosome-level phased genome enabling allele-level studies in sweet orange: a case study on citrus Huanglongbing tolerance.</title>
        <authorList>
            <person name="Wu B."/>
            <person name="Yu Q."/>
            <person name="Deng Z."/>
            <person name="Duan Y."/>
            <person name="Luo F."/>
            <person name="Gmitter F. Jr."/>
        </authorList>
    </citation>
    <scope>NUCLEOTIDE SEQUENCE [LARGE SCALE GENOMIC DNA]</scope>
    <source>
        <strain evidence="2">cv. Valencia</strain>
    </source>
</reference>
<proteinExistence type="predicted"/>
<evidence type="ECO:0000313" key="2">
    <source>
        <dbReference type="Proteomes" id="UP000829398"/>
    </source>
</evidence>
<keyword evidence="2" id="KW-1185">Reference proteome</keyword>
<name>A0ACB8MA42_CITSI</name>
<comment type="caution">
    <text evidence="1">The sequence shown here is derived from an EMBL/GenBank/DDBJ whole genome shotgun (WGS) entry which is preliminary data.</text>
</comment>
<evidence type="ECO:0000313" key="1">
    <source>
        <dbReference type="EMBL" id="KAH9782514.1"/>
    </source>
</evidence>
<organism evidence="1 2">
    <name type="scientific">Citrus sinensis</name>
    <name type="common">Sweet orange</name>
    <name type="synonym">Citrus aurantium var. sinensis</name>
    <dbReference type="NCBI Taxonomy" id="2711"/>
    <lineage>
        <taxon>Eukaryota</taxon>
        <taxon>Viridiplantae</taxon>
        <taxon>Streptophyta</taxon>
        <taxon>Embryophyta</taxon>
        <taxon>Tracheophyta</taxon>
        <taxon>Spermatophyta</taxon>
        <taxon>Magnoliopsida</taxon>
        <taxon>eudicotyledons</taxon>
        <taxon>Gunneridae</taxon>
        <taxon>Pentapetalae</taxon>
        <taxon>rosids</taxon>
        <taxon>malvids</taxon>
        <taxon>Sapindales</taxon>
        <taxon>Rutaceae</taxon>
        <taxon>Aurantioideae</taxon>
        <taxon>Citrus</taxon>
    </lineage>
</organism>
<accession>A0ACB8MA42</accession>
<dbReference type="Proteomes" id="UP000829398">
    <property type="component" value="Chromosome 3"/>
</dbReference>
<sequence>MAVGELLLAAFFQVLFDRLANGELLSFATQQGVQSKLKKWDKNLKMIQAVLSDAEEKQLTDEAVKVWLEDLRDLAYDAEDMLDEFATEALKRKLMAEDPDHQSLIIPAAYCTCLNPSSVEFNFSIRSKIKHITSRLEELCKQRTELGLQLTPAGPSSTSAAHRRPPSSSVPTERAIYGRDEDKAKILEMVLSAEPSVAHFRVIPIVGMAGVGKTTLAREVYNDRTVHDFKFDLKAWVCVSDNFNVLSISRAILESITSAPCDLKALNEVQVELKKAVDGKKILLVLDDVWNEDYSSWEDLKAPFLVAAPNSKIILTTRHSHVASTMGPIEHYNLKRLSDEDCWSVFMKHAFEGRDVDGHQIAELYRKKIDGKCGGLPLVAKTLGGLLRSKRDEEWGDVLESRIWDLQESGILPVLRLSYHHLPSHLKRCFAYCAIFPKDYEFEEKELVFLWMAEGIIQQSAVNMRLEDWGSKCFHDLVSRSIFQRSSSECSKFVMHDLVQDLAQFVSGRTIFRLEDAGKLSAERLRKVRHSCYTRGEFDGKNKFNVLYEVEHLRTFLPVLKRGGTDVSYITNMLLHDLLPKFKKLRVLSLQGYYITQLPVSFTDLRLLRYLNFAGTRIRSLPESTCSLLNLQILIVRDCVCLMNLPSKLKKLINLCHLDIEGANLLKEMPLGVKKLKYLQTLSNFIVGRGSVSTLKDLSDLKFVRGKLCISGLENMTNSQDAREAMLFEKEHLEALLLQWGSEIDDSRDVVAEENVLDMLQPHKNIKMLTVKCYGGLRFPLWIGDPLFCNMEVLKLENCENCMSLPSLGLLGSLKHLTVKGLSRLRFIGAEIYEQGCSKPFQSLETLHFENMPAWECWDTSIIENEHVEAFPRLHELSVVGCSNLSGKLPEFLPSLETLVVTKCPDLVVRVSSFPKLCRLEIDECKGLSCSTPIDSEQMKCVTISNSLLQIYGCKGMIYNNCPSDTRSLLRSTQPISSFLELGKLLKQGFQNVETLAVGDSQWIELRRHHMFSPFRKPVQRLNILTHPDEISIDESRMSLVPFPEVQFLSNNLRSLEIVNSRALKSLPEEMMGNNAQLESLYISHCDSLTFIARCKLPSSLESLDIWYCQNLQQLVVEDERNACSSSPSLLKYLRIYECPELITISSGIKVLEALEYLYIIDCPKLESVPDGLHSLNCLQRLFLHNCPRLASFPVGGLPSTISCISIGGCEKLQALPDNMHNLNSLQELEISECPSIVSFPPEGFPTNLKSLKVEDVKMYKALIEWGLHRLNSLRRLWIHECHNAKSFPDEEMRMMLPNSLTELIIWGSPRLKYLSSMGFRNLTCLEYLWISNCPILKSFPQFGLPSSLLQLHIDGCPLLKKDFKRYKGKEWSQISHIPRVAIDGKFIYD</sequence>
<protein>
    <submittedName>
        <fullName evidence="1">Disease resistance protein</fullName>
    </submittedName>
</protein>
<dbReference type="EMBL" id="CM039172">
    <property type="protein sequence ID" value="KAH9782514.1"/>
    <property type="molecule type" value="Genomic_DNA"/>
</dbReference>
<gene>
    <name evidence="1" type="ORF">KPL71_008933</name>
</gene>